<reference evidence="1" key="1">
    <citation type="submission" date="2020-04" db="EMBL/GenBank/DDBJ databases">
        <authorList>
            <person name="Chiriac C."/>
            <person name="Salcher M."/>
            <person name="Ghai R."/>
            <person name="Kavagutti S V."/>
        </authorList>
    </citation>
    <scope>NUCLEOTIDE SEQUENCE</scope>
</reference>
<gene>
    <name evidence="1" type="ORF">UFOVP592_46</name>
</gene>
<protein>
    <submittedName>
        <fullName evidence="1">Uncharacterized protein</fullName>
    </submittedName>
</protein>
<dbReference type="EMBL" id="LR796558">
    <property type="protein sequence ID" value="CAB4151994.1"/>
    <property type="molecule type" value="Genomic_DNA"/>
</dbReference>
<organism evidence="1">
    <name type="scientific">uncultured Caudovirales phage</name>
    <dbReference type="NCBI Taxonomy" id="2100421"/>
    <lineage>
        <taxon>Viruses</taxon>
        <taxon>Duplodnaviria</taxon>
        <taxon>Heunggongvirae</taxon>
        <taxon>Uroviricota</taxon>
        <taxon>Caudoviricetes</taxon>
        <taxon>Peduoviridae</taxon>
        <taxon>Maltschvirus</taxon>
        <taxon>Maltschvirus maltsch</taxon>
    </lineage>
</organism>
<accession>A0A6J5MYP3</accession>
<sequence>MNESLVANKWYPHYRGPGRAYENPYPTPQSILRRAVGAEEYIFVSETVTTEHIRAAVIMPLDVPFQHLLSEVPWGMSYRTDSWRMLVVSVLDPYAWIELARASGAIGWMKNHTQTYTYNWEPPVMDEHGLKRRPGNALGVTSKPRVPRERGRPQKFIREHLLEDLRDDKKTHAQLAEKHGISTFTVMKFAQMHGLSKGQRYVKT</sequence>
<evidence type="ECO:0000313" key="1">
    <source>
        <dbReference type="EMBL" id="CAB4151994.1"/>
    </source>
</evidence>
<proteinExistence type="predicted"/>
<name>A0A6J5MYP3_9CAUD</name>